<accession>A0AAX4J365</accession>
<dbReference type="InterPro" id="IPR029058">
    <property type="entry name" value="AB_hydrolase_fold"/>
</dbReference>
<feature type="domain" description="Orc1-like AAA ATPase" evidence="9">
    <location>
        <begin position="354"/>
        <end position="504"/>
    </location>
</feature>
<dbReference type="InterPro" id="IPR007751">
    <property type="entry name" value="DUF676_lipase-like"/>
</dbReference>
<keyword evidence="11" id="KW-1185">Reference proteome</keyword>
<dbReference type="InterPro" id="IPR027417">
    <property type="entry name" value="P-loop_NTPase"/>
</dbReference>
<dbReference type="EMBL" id="CP137314">
    <property type="protein sequence ID" value="WQF89994.1"/>
    <property type="molecule type" value="Genomic_DNA"/>
</dbReference>
<dbReference type="Gene3D" id="3.40.50.300">
    <property type="entry name" value="P-loop containing nucleotide triphosphate hydrolases"/>
    <property type="match status" value="1"/>
</dbReference>
<dbReference type="RefSeq" id="XP_062787215.1">
    <property type="nucleotide sequence ID" value="XM_062931164.1"/>
</dbReference>
<dbReference type="Gene3D" id="3.40.50.1820">
    <property type="entry name" value="alpha/beta hydrolase"/>
    <property type="match status" value="1"/>
</dbReference>
<evidence type="ECO:0000313" key="11">
    <source>
        <dbReference type="Proteomes" id="UP001322277"/>
    </source>
</evidence>
<dbReference type="Proteomes" id="UP001322277">
    <property type="component" value="Chromosome 10"/>
</dbReference>
<evidence type="ECO:0000313" key="10">
    <source>
        <dbReference type="EMBL" id="WQF89994.1"/>
    </source>
</evidence>
<feature type="domain" description="DUF676" evidence="8">
    <location>
        <begin position="126"/>
        <end position="201"/>
    </location>
</feature>
<evidence type="ECO:0000256" key="2">
    <source>
        <dbReference type="ARBA" id="ARBA00004240"/>
    </source>
</evidence>
<protein>
    <submittedName>
        <fullName evidence="10">P-loop containing nucleoside triphosphate hydrolase, alpha/Beta hydrolase</fullName>
    </submittedName>
</protein>
<keyword evidence="7" id="KW-0472">Membrane</keyword>
<evidence type="ECO:0000256" key="3">
    <source>
        <dbReference type="ARBA" id="ARBA00004370"/>
    </source>
</evidence>
<evidence type="ECO:0000256" key="1">
    <source>
        <dbReference type="ARBA" id="ARBA00004173"/>
    </source>
</evidence>
<dbReference type="GO" id="GO:0005783">
    <property type="term" value="C:endoplasmic reticulum"/>
    <property type="evidence" value="ECO:0007669"/>
    <property type="project" value="UniProtKB-SubCell"/>
</dbReference>
<proteinExistence type="inferred from homology"/>
<dbReference type="GeneID" id="87951508"/>
<evidence type="ECO:0000256" key="4">
    <source>
        <dbReference type="ARBA" id="ARBA00007920"/>
    </source>
</evidence>
<dbReference type="KEGG" id="cdet:87951508"/>
<dbReference type="PANTHER" id="PTHR48182:SF2">
    <property type="entry name" value="PROTEIN SERAC1"/>
    <property type="match status" value="1"/>
</dbReference>
<organism evidence="10 11">
    <name type="scientific">Colletotrichum destructivum</name>
    <dbReference type="NCBI Taxonomy" id="34406"/>
    <lineage>
        <taxon>Eukaryota</taxon>
        <taxon>Fungi</taxon>
        <taxon>Dikarya</taxon>
        <taxon>Ascomycota</taxon>
        <taxon>Pezizomycotina</taxon>
        <taxon>Sordariomycetes</taxon>
        <taxon>Hypocreomycetidae</taxon>
        <taxon>Glomerellales</taxon>
        <taxon>Glomerellaceae</taxon>
        <taxon>Colletotrichum</taxon>
        <taxon>Colletotrichum destructivum species complex</taxon>
    </lineage>
</organism>
<dbReference type="SUPFAM" id="SSF52540">
    <property type="entry name" value="P-loop containing nucleoside triphosphate hydrolases"/>
    <property type="match status" value="1"/>
</dbReference>
<keyword evidence="6" id="KW-0496">Mitochondrion</keyword>
<dbReference type="GO" id="GO:0005739">
    <property type="term" value="C:mitochondrion"/>
    <property type="evidence" value="ECO:0007669"/>
    <property type="project" value="UniProtKB-SubCell"/>
</dbReference>
<evidence type="ECO:0000259" key="9">
    <source>
        <dbReference type="Pfam" id="PF13191"/>
    </source>
</evidence>
<sequence length="1289" mass="146378">MFIQSKILDAFILVYVLWFWFRKAAALPSQVVHSSEDGLLGLNIVANPPNPSIDIVAVHGMDGHWRRSWTAENGVFWLQDLLPDLVPDARIYSFSYDSRTRGSETPLTLDIADHGKELLTDLTIARHLTKTEKIPIIFLGHSLGGLVIKSALLHSDMARVGHLESQMSIKLSTHAVLFLGTPHQGGQGVSIAEIVTKLMATFTYTNKRLIEQIKPNSEWLQDFQSRYNAISQEFKTVFFYETKPMSVPVLGRLLIVPRSSAVVFGATNAEEVALAADHSTMAKFTSLQDRNFRKVGDRIVLLFRSAGLATMGNWARWEVEKTYQLDSHTVKSTGKTSREFNVGVTIAGGWNDHFTGRQKTLLHLDDILRPVSNRSALKIVVIYGPGGVGKTQVALEYANRHQDDFASIFWIDGNRKDTVDTSIRKFLEDITNHYRSHDLVESPRYKLLSDTIESLNKRRNPAKDSPSTSPPPELVAKDAFFKWLSFEENRSWLLIIDNLDDLESVKLRDLLPTTTWGTILVTSRRADLAVNWESIQLLEMEHDEAFSLLEECSGLTLVHGTAEWRSATTLIERLGYLPLAISQAGAHIAIHHYDTPFETYLALYLKHPRELLNERTAQSSWDARQDTVLTTWEISYSAIQMTMPEAAEILVLSGFLSPESIDPNFFLVGSSYSEIQIRQAFGILLRFSMLRKSAGRKSFSMHPLIHLWVRTRMSSEEHTAKLRAALVIVYQCPKYMRWKKSHIAHLAALIRQTNSHSCHGLPEDRVALRLNNQKATLVYPIQLDVWQRPGGWILWLNGIVTEFISWAYEKAFPGVSSLEDWKIVYLLCGENDDTECYKWVLCIAMNNYPAKHPLVLEIIGNYAWSLIPDSYRLSEAWYAWLVKARTQVVGPKHPATAGAWLGLGSATEDCDEAVGYMLYGHKLRSEKLGEDDVLTRNARQRITEVVEYCFRDSHRSNHASNLLQAFTPIHETMPETRLQSVYIGLKLIFARRPTYLLHKVAQEILQNGQTPAALASFLGMLIGWDRIHSWPLLLREMTVFIDGDFNTSAQDDIARELQQVRQRSLMGPVDDGLRATERVCLAGVIATYLTLWAVTQNQPREFAERWLYALFSHPDPVEGSSGVEWHEACDWSDNKTDIPDLDNLDSWPFPDFEHDRAFWYISSSAMEQLYGLHTQDWVEEKAWWGPEPVTRGYNVDVVAELFLRPGMKREASLNVEFAHFLMLSGRHPAEHQSRMVEALDYWDREGQRCPGMVLREALGESVYGDVARAGPDTTCFAGVQVWYMCPAVV</sequence>
<dbReference type="GO" id="GO:0016020">
    <property type="term" value="C:membrane"/>
    <property type="evidence" value="ECO:0007669"/>
    <property type="project" value="UniProtKB-SubCell"/>
</dbReference>
<comment type="similarity">
    <text evidence="4">Belongs to the putative lipase ROG1 family.</text>
</comment>
<dbReference type="Pfam" id="PF05057">
    <property type="entry name" value="DUF676"/>
    <property type="match status" value="1"/>
</dbReference>
<evidence type="ECO:0000256" key="7">
    <source>
        <dbReference type="ARBA" id="ARBA00023136"/>
    </source>
</evidence>
<evidence type="ECO:0000256" key="6">
    <source>
        <dbReference type="ARBA" id="ARBA00023128"/>
    </source>
</evidence>
<keyword evidence="10" id="KW-0378">Hydrolase</keyword>
<gene>
    <name evidence="10" type="ORF">CDEST_15008</name>
</gene>
<dbReference type="GO" id="GO:0016787">
    <property type="term" value="F:hydrolase activity"/>
    <property type="evidence" value="ECO:0007669"/>
    <property type="project" value="UniProtKB-KW"/>
</dbReference>
<dbReference type="InterPro" id="IPR041664">
    <property type="entry name" value="AAA_16"/>
</dbReference>
<name>A0AAX4J365_9PEZI</name>
<evidence type="ECO:0000259" key="8">
    <source>
        <dbReference type="Pfam" id="PF05057"/>
    </source>
</evidence>
<dbReference type="SUPFAM" id="SSF53474">
    <property type="entry name" value="alpha/beta-Hydrolases"/>
    <property type="match status" value="1"/>
</dbReference>
<dbReference type="PANTHER" id="PTHR48182">
    <property type="entry name" value="PROTEIN SERAC1"/>
    <property type="match status" value="1"/>
</dbReference>
<dbReference type="Pfam" id="PF13191">
    <property type="entry name" value="AAA_16"/>
    <property type="match status" value="1"/>
</dbReference>
<dbReference type="InterPro" id="IPR052374">
    <property type="entry name" value="SERAC1"/>
</dbReference>
<comment type="subcellular location">
    <subcellularLocation>
        <location evidence="2">Endoplasmic reticulum</location>
    </subcellularLocation>
    <subcellularLocation>
        <location evidence="3">Membrane</location>
    </subcellularLocation>
    <subcellularLocation>
        <location evidence="1">Mitochondrion</location>
    </subcellularLocation>
</comment>
<reference evidence="11" key="1">
    <citation type="journal article" date="2023" name="bioRxiv">
        <title>Complete genome of the Medicago anthracnose fungus, Colletotrichum destructivum, reveals a mini-chromosome-like region within a core chromosome.</title>
        <authorList>
            <person name="Lapalu N."/>
            <person name="Simon A."/>
            <person name="Lu A."/>
            <person name="Plaumann P.-L."/>
            <person name="Amselem J."/>
            <person name="Pigne S."/>
            <person name="Auger A."/>
            <person name="Koch C."/>
            <person name="Dallery J.-F."/>
            <person name="O'Connell R.J."/>
        </authorList>
    </citation>
    <scope>NUCLEOTIDE SEQUENCE [LARGE SCALE GENOMIC DNA]</scope>
    <source>
        <strain evidence="11">CBS 520.97</strain>
    </source>
</reference>
<evidence type="ECO:0000256" key="5">
    <source>
        <dbReference type="ARBA" id="ARBA00022824"/>
    </source>
</evidence>
<keyword evidence="5" id="KW-0256">Endoplasmic reticulum</keyword>